<evidence type="ECO:0000256" key="4">
    <source>
        <dbReference type="ARBA" id="ARBA00022723"/>
    </source>
</evidence>
<keyword evidence="4" id="KW-0479">Metal-binding</keyword>
<comment type="similarity">
    <text evidence="2 6">Belongs to the FPP/GGPP synthase family.</text>
</comment>
<comment type="caution">
    <text evidence="8">The sequence shown here is derived from an EMBL/GenBank/DDBJ whole genome shotgun (WGS) entry which is preliminary data.</text>
</comment>
<dbReference type="Proteomes" id="UP000070263">
    <property type="component" value="Unassembled WGS sequence"/>
</dbReference>
<organism evidence="8 9">
    <name type="scientific">candidate division MSBL1 archaeon SCGC-AAA382A20</name>
    <dbReference type="NCBI Taxonomy" id="1698280"/>
    <lineage>
        <taxon>Archaea</taxon>
        <taxon>Methanobacteriati</taxon>
        <taxon>Methanobacteriota</taxon>
        <taxon>candidate division MSBL1</taxon>
    </lineage>
</organism>
<keyword evidence="5" id="KW-0460">Magnesium</keyword>
<dbReference type="Gene3D" id="1.10.600.10">
    <property type="entry name" value="Farnesyl Diphosphate Synthase"/>
    <property type="match status" value="1"/>
</dbReference>
<dbReference type="PROSITE" id="PS00723">
    <property type="entry name" value="POLYPRENYL_SYNTHASE_1"/>
    <property type="match status" value="1"/>
</dbReference>
<evidence type="ECO:0000313" key="9">
    <source>
        <dbReference type="Proteomes" id="UP000070263"/>
    </source>
</evidence>
<evidence type="ECO:0008006" key="10">
    <source>
        <dbReference type="Google" id="ProtNLM"/>
    </source>
</evidence>
<evidence type="ECO:0000256" key="2">
    <source>
        <dbReference type="ARBA" id="ARBA00006706"/>
    </source>
</evidence>
<keyword evidence="3 6" id="KW-0808">Transferase</keyword>
<dbReference type="InterPro" id="IPR008949">
    <property type="entry name" value="Isoprenoid_synthase_dom_sf"/>
</dbReference>
<dbReference type="PANTHER" id="PTHR12001:SF85">
    <property type="entry name" value="SHORT CHAIN ISOPRENYL DIPHOSPHATE SYNTHASE"/>
    <property type="match status" value="1"/>
</dbReference>
<dbReference type="SFLD" id="SFLDS00005">
    <property type="entry name" value="Isoprenoid_Synthase_Type_I"/>
    <property type="match status" value="1"/>
</dbReference>
<evidence type="ECO:0000256" key="7">
    <source>
        <dbReference type="SAM" id="Coils"/>
    </source>
</evidence>
<comment type="cofactor">
    <cofactor evidence="1">
        <name>Mg(2+)</name>
        <dbReference type="ChEBI" id="CHEBI:18420"/>
    </cofactor>
</comment>
<dbReference type="CDD" id="cd00685">
    <property type="entry name" value="Trans_IPPS_HT"/>
    <property type="match status" value="1"/>
</dbReference>
<dbReference type="Pfam" id="PF00348">
    <property type="entry name" value="polyprenyl_synt"/>
    <property type="match status" value="1"/>
</dbReference>
<reference evidence="8 9" key="1">
    <citation type="journal article" date="2016" name="Sci. Rep.">
        <title>Metabolic traits of an uncultured archaeal lineage -MSBL1- from brine pools of the Red Sea.</title>
        <authorList>
            <person name="Mwirichia R."/>
            <person name="Alam I."/>
            <person name="Rashid M."/>
            <person name="Vinu M."/>
            <person name="Ba-Alawi W."/>
            <person name="Anthony Kamau A."/>
            <person name="Kamanda Ngugi D."/>
            <person name="Goker M."/>
            <person name="Klenk H.P."/>
            <person name="Bajic V."/>
            <person name="Stingl U."/>
        </authorList>
    </citation>
    <scope>NUCLEOTIDE SEQUENCE [LARGE SCALE GENOMIC DNA]</scope>
    <source>
        <strain evidence="8">SCGC-AAA382A20</strain>
    </source>
</reference>
<dbReference type="GO" id="GO:0008299">
    <property type="term" value="P:isoprenoid biosynthetic process"/>
    <property type="evidence" value="ECO:0007669"/>
    <property type="project" value="InterPro"/>
</dbReference>
<accession>A0A133VL62</accession>
<feature type="coiled-coil region" evidence="7">
    <location>
        <begin position="238"/>
        <end position="265"/>
    </location>
</feature>
<protein>
    <recommendedName>
        <fullName evidence="10">Geranylgeranyl pyrophosphate synthase</fullName>
    </recommendedName>
</protein>
<keyword evidence="9" id="KW-1185">Reference proteome</keyword>
<dbReference type="PROSITE" id="PS00444">
    <property type="entry name" value="POLYPRENYL_SYNTHASE_2"/>
    <property type="match status" value="1"/>
</dbReference>
<proteinExistence type="inferred from homology"/>
<dbReference type="InterPro" id="IPR000092">
    <property type="entry name" value="Polyprenyl_synt"/>
</dbReference>
<dbReference type="GO" id="GO:0046872">
    <property type="term" value="F:metal ion binding"/>
    <property type="evidence" value="ECO:0007669"/>
    <property type="project" value="UniProtKB-KW"/>
</dbReference>
<evidence type="ECO:0000256" key="1">
    <source>
        <dbReference type="ARBA" id="ARBA00001946"/>
    </source>
</evidence>
<dbReference type="EMBL" id="LHYE01000014">
    <property type="protein sequence ID" value="KXB07167.1"/>
    <property type="molecule type" value="Genomic_DNA"/>
</dbReference>
<dbReference type="AlphaFoldDB" id="A0A133VL62"/>
<gene>
    <name evidence="8" type="ORF">AKJ51_01875</name>
</gene>
<dbReference type="PANTHER" id="PTHR12001">
    <property type="entry name" value="GERANYLGERANYL PYROPHOSPHATE SYNTHASE"/>
    <property type="match status" value="1"/>
</dbReference>
<keyword evidence="7" id="KW-0175">Coiled coil</keyword>
<evidence type="ECO:0000256" key="3">
    <source>
        <dbReference type="ARBA" id="ARBA00022679"/>
    </source>
</evidence>
<sequence>MGHYQSFSNSFSNKFEDYRKKIDKAILSRLESRKDSQYFTILKKTFKGGKRSRPILLLLSYEAVDNSKKDPLPAAIIVEMLHAESLIQDDIIDEDFQRRGETALHFSFGKKAALLSADLILSLILEITSKYKNPKIERIISETTSKMVEGELRELFVHESESKIDIQDYLEIISQKTAPLFETSALLGAIIGGAKQKEEKILANFGKKLGIAYQIRDDISDSEKQAKINILDQLDTSFEKKELLNKLYKDKIKEAKNKLSELEKNKAVKLLFDFIDFARPH</sequence>
<dbReference type="InterPro" id="IPR033749">
    <property type="entry name" value="Polyprenyl_synt_CS"/>
</dbReference>
<evidence type="ECO:0000256" key="5">
    <source>
        <dbReference type="ARBA" id="ARBA00022842"/>
    </source>
</evidence>
<dbReference type="GO" id="GO:0004659">
    <property type="term" value="F:prenyltransferase activity"/>
    <property type="evidence" value="ECO:0007669"/>
    <property type="project" value="InterPro"/>
</dbReference>
<name>A0A133VL62_9EURY</name>
<dbReference type="SUPFAM" id="SSF48576">
    <property type="entry name" value="Terpenoid synthases"/>
    <property type="match status" value="1"/>
</dbReference>
<evidence type="ECO:0000313" key="8">
    <source>
        <dbReference type="EMBL" id="KXB07167.1"/>
    </source>
</evidence>
<evidence type="ECO:0000256" key="6">
    <source>
        <dbReference type="RuleBase" id="RU004466"/>
    </source>
</evidence>